<dbReference type="EMBL" id="LSBJ02000006">
    <property type="protein sequence ID" value="OAQ62802.1"/>
    <property type="molecule type" value="Genomic_DNA"/>
</dbReference>
<name>A0A179FBG9_METCM</name>
<dbReference type="RefSeq" id="XP_018140382.1">
    <property type="nucleotide sequence ID" value="XM_018292243.1"/>
</dbReference>
<keyword evidence="4" id="KW-1185">Reference proteome</keyword>
<accession>A0A179FBG9</accession>
<dbReference type="InterPro" id="IPR021858">
    <property type="entry name" value="Fun_TF"/>
</dbReference>
<evidence type="ECO:0000256" key="2">
    <source>
        <dbReference type="SAM" id="MobiDB-lite"/>
    </source>
</evidence>
<gene>
    <name evidence="3" type="ORF">VFPPC_14475</name>
</gene>
<protein>
    <submittedName>
        <fullName evidence="3">Zn(II)2Cys6 transcription factor</fullName>
    </submittedName>
</protein>
<reference evidence="3 4" key="1">
    <citation type="journal article" date="2016" name="PLoS Pathog.">
        <title>Biosynthesis of antibiotic leucinostatins in bio-control fungus Purpureocillium lilacinum and their inhibition on phytophthora revealed by genome mining.</title>
        <authorList>
            <person name="Wang G."/>
            <person name="Liu Z."/>
            <person name="Lin R."/>
            <person name="Li E."/>
            <person name="Mao Z."/>
            <person name="Ling J."/>
            <person name="Yang Y."/>
            <person name="Yin W.B."/>
            <person name="Xie B."/>
        </authorList>
    </citation>
    <scope>NUCLEOTIDE SEQUENCE [LARGE SCALE GENOMIC DNA]</scope>
    <source>
        <strain evidence="3">170</strain>
    </source>
</reference>
<proteinExistence type="predicted"/>
<evidence type="ECO:0000313" key="4">
    <source>
        <dbReference type="Proteomes" id="UP000078397"/>
    </source>
</evidence>
<dbReference type="GeneID" id="28856237"/>
<dbReference type="KEGG" id="pchm:VFPPC_14475"/>
<evidence type="ECO:0000313" key="3">
    <source>
        <dbReference type="EMBL" id="OAQ62802.1"/>
    </source>
</evidence>
<dbReference type="Pfam" id="PF11951">
    <property type="entry name" value="Fungal_trans_2"/>
    <property type="match status" value="1"/>
</dbReference>
<dbReference type="AlphaFoldDB" id="A0A179FBG9"/>
<organism evidence="3 4">
    <name type="scientific">Pochonia chlamydosporia 170</name>
    <dbReference type="NCBI Taxonomy" id="1380566"/>
    <lineage>
        <taxon>Eukaryota</taxon>
        <taxon>Fungi</taxon>
        <taxon>Dikarya</taxon>
        <taxon>Ascomycota</taxon>
        <taxon>Pezizomycotina</taxon>
        <taxon>Sordariomycetes</taxon>
        <taxon>Hypocreomycetidae</taxon>
        <taxon>Hypocreales</taxon>
        <taxon>Clavicipitaceae</taxon>
        <taxon>Pochonia</taxon>
    </lineage>
</organism>
<dbReference type="OrthoDB" id="4137815at2759"/>
<feature type="compositionally biased region" description="Polar residues" evidence="2">
    <location>
        <begin position="28"/>
        <end position="56"/>
    </location>
</feature>
<feature type="region of interest" description="Disordered" evidence="2">
    <location>
        <begin position="1"/>
        <end position="56"/>
    </location>
</feature>
<comment type="caution">
    <text evidence="3">The sequence shown here is derived from an EMBL/GenBank/DDBJ whole genome shotgun (WGS) entry which is preliminary data.</text>
</comment>
<dbReference type="Proteomes" id="UP000078397">
    <property type="component" value="Unassembled WGS sequence"/>
</dbReference>
<sequence length="454" mass="50264">MELRRPSLAEKLSPTYSHDATSPVDLGSPSSVTSVKREQIATSPTGDLTAPTSSPGTPKFELYQRVVLFPDLSRLEMCLLDAAFHKQMNVDKYLIGPSFREQHLQAFADHLDAGMIHLKDAFIACASVLVGDQQLQQLALGQQIGFRRAAAAVASLRSSAVTVHRDHDLSVILILGVAMVTFAFHNDVGAPEPMCSYILGLVKSYCRDSHSLKRCLGDNGLAFLVCLLGTETESCLIKCEVPTLQIRVYEIDQCVDRFIGVSLPMLAYYYDVCELAKKARSSRTRSNGELKPSIWRALKRLECHIEKWQPAVPTDFLTGRFAPAEVTLMLTQSKILRLTGLLILHRLKHAYGSQDGKAIAISSTILSELETVLRLTGRSVPFAEMPHLAASFEVNSLADRRDQLAKSDAIVDFSPFVCVEHKAWLASFWAVRDRMGDAKCIYWDDVQTYIACAA</sequence>
<keyword evidence="1" id="KW-0539">Nucleus</keyword>
<evidence type="ECO:0000256" key="1">
    <source>
        <dbReference type="ARBA" id="ARBA00023242"/>
    </source>
</evidence>